<evidence type="ECO:0000259" key="4">
    <source>
        <dbReference type="SMART" id="SM00797"/>
    </source>
</evidence>
<dbReference type="GO" id="GO:0005524">
    <property type="term" value="F:ATP binding"/>
    <property type="evidence" value="ECO:0007669"/>
    <property type="project" value="UniProtKB-KW"/>
</dbReference>
<dbReference type="PANTHER" id="PTHR43309">
    <property type="entry name" value="5-OXOPROLINASE SUBUNIT C"/>
    <property type="match status" value="1"/>
</dbReference>
<comment type="caution">
    <text evidence="5">The sequence shown here is derived from an EMBL/GenBank/DDBJ whole genome shotgun (WGS) entry which is preliminary data.</text>
</comment>
<dbReference type="SUPFAM" id="SSF50891">
    <property type="entry name" value="Cyclophilin-like"/>
    <property type="match status" value="1"/>
</dbReference>
<dbReference type="SMART" id="SM00797">
    <property type="entry name" value="AHS2"/>
    <property type="match status" value="1"/>
</dbReference>
<dbReference type="AlphaFoldDB" id="A0A5B2XEK5"/>
<dbReference type="EMBL" id="VUOB01000028">
    <property type="protein sequence ID" value="KAA2261391.1"/>
    <property type="molecule type" value="Genomic_DNA"/>
</dbReference>
<proteinExistence type="predicted"/>
<keyword evidence="1" id="KW-0547">Nucleotide-binding</keyword>
<sequence length="325" mass="34418">MADVLAVHQAGMVAVTDLGRQGHSRDGIPPNGAADQFSAAVANILVGNRENSPLIEVTASAFAFTTTRAALISVTGAPATLTCGGRPHRMWEPVCVPAGARVAVHNVHNGLRTYVAVHGEFQVPFVLGSCAPDSLLEVGTWLRAGAELAVDTDYVPVDHPVFRHPVFRLAAPTPRFGSPWTIDVTDGPAGADFVDLDRTLLSEPYRITPTSNHIGLRLSGPAPTRLDTRELLSRGVPVGAVEVTPSRELLVLLRGRPVTAGYPVVAVATRVAQSALGQAAPGHVLRFRRQALPDAVAAYRARRRAMDALTARVRTAFGCVGIPCH</sequence>
<reference evidence="5 6" key="2">
    <citation type="submission" date="2019-09" db="EMBL/GenBank/DDBJ databases">
        <authorList>
            <person name="Jin C."/>
        </authorList>
    </citation>
    <scope>NUCLEOTIDE SEQUENCE [LARGE SCALE GENOMIC DNA]</scope>
    <source>
        <strain evidence="5 6">AN110305</strain>
    </source>
</reference>
<evidence type="ECO:0000256" key="1">
    <source>
        <dbReference type="ARBA" id="ARBA00022741"/>
    </source>
</evidence>
<dbReference type="InterPro" id="IPR052708">
    <property type="entry name" value="PxpC"/>
</dbReference>
<evidence type="ECO:0000256" key="2">
    <source>
        <dbReference type="ARBA" id="ARBA00022801"/>
    </source>
</evidence>
<dbReference type="PANTHER" id="PTHR43309:SF3">
    <property type="entry name" value="5-OXOPROLINASE SUBUNIT C"/>
    <property type="match status" value="1"/>
</dbReference>
<dbReference type="Gene3D" id="2.40.100.10">
    <property type="entry name" value="Cyclophilin-like"/>
    <property type="match status" value="1"/>
</dbReference>
<evidence type="ECO:0000256" key="3">
    <source>
        <dbReference type="ARBA" id="ARBA00022840"/>
    </source>
</evidence>
<dbReference type="InterPro" id="IPR029000">
    <property type="entry name" value="Cyclophilin-like_dom_sf"/>
</dbReference>
<dbReference type="Proteomes" id="UP000323454">
    <property type="component" value="Unassembled WGS sequence"/>
</dbReference>
<accession>A0A5B2XEK5</accession>
<feature type="domain" description="Carboxyltransferase" evidence="4">
    <location>
        <begin position="25"/>
        <end position="305"/>
    </location>
</feature>
<protein>
    <submittedName>
        <fullName evidence="5">Biotin-dependent carboxyltransferase family protein</fullName>
    </submittedName>
</protein>
<dbReference type="GO" id="GO:0016787">
    <property type="term" value="F:hydrolase activity"/>
    <property type="evidence" value="ECO:0007669"/>
    <property type="project" value="UniProtKB-KW"/>
</dbReference>
<keyword evidence="6" id="KW-1185">Reference proteome</keyword>
<evidence type="ECO:0000313" key="5">
    <source>
        <dbReference type="EMBL" id="KAA2261391.1"/>
    </source>
</evidence>
<dbReference type="RefSeq" id="WP_149850469.1">
    <property type="nucleotide sequence ID" value="NZ_VUOB01000028.1"/>
</dbReference>
<keyword evidence="2" id="KW-0378">Hydrolase</keyword>
<keyword evidence="3" id="KW-0067">ATP-binding</keyword>
<gene>
    <name evidence="5" type="ORF">F0L68_16475</name>
</gene>
<organism evidence="5 6">
    <name type="scientific">Solihabitans fulvus</name>
    <dbReference type="NCBI Taxonomy" id="1892852"/>
    <lineage>
        <taxon>Bacteria</taxon>
        <taxon>Bacillati</taxon>
        <taxon>Actinomycetota</taxon>
        <taxon>Actinomycetes</taxon>
        <taxon>Pseudonocardiales</taxon>
        <taxon>Pseudonocardiaceae</taxon>
        <taxon>Solihabitans</taxon>
    </lineage>
</organism>
<dbReference type="Pfam" id="PF02626">
    <property type="entry name" value="CT_A_B"/>
    <property type="match status" value="1"/>
</dbReference>
<reference evidence="5 6" key="1">
    <citation type="submission" date="2019-09" db="EMBL/GenBank/DDBJ databases">
        <title>Goodfellowia gen. nov., a new genus of the Pseudonocardineae related to Actinoalloteichus, containing Goodfellowia coeruleoviolacea gen. nov., comb. nov. gen. nov., comb. nov.</title>
        <authorList>
            <person name="Labeda D."/>
        </authorList>
    </citation>
    <scope>NUCLEOTIDE SEQUENCE [LARGE SCALE GENOMIC DNA]</scope>
    <source>
        <strain evidence="5 6">AN110305</strain>
    </source>
</reference>
<name>A0A5B2XEK5_9PSEU</name>
<evidence type="ECO:0000313" key="6">
    <source>
        <dbReference type="Proteomes" id="UP000323454"/>
    </source>
</evidence>
<keyword evidence="5" id="KW-0808">Transferase</keyword>
<dbReference type="InterPro" id="IPR003778">
    <property type="entry name" value="CT_A_B"/>
</dbReference>
<dbReference type="GO" id="GO:0016740">
    <property type="term" value="F:transferase activity"/>
    <property type="evidence" value="ECO:0007669"/>
    <property type="project" value="UniProtKB-KW"/>
</dbReference>
<dbReference type="OrthoDB" id="9768696at2"/>